<accession>A0ABV0X8H0</accession>
<protein>
    <submittedName>
        <fullName evidence="1">Uncharacterized protein</fullName>
    </submittedName>
</protein>
<comment type="caution">
    <text evidence="1">The sequence shown here is derived from an EMBL/GenBank/DDBJ whole genome shotgun (WGS) entry which is preliminary data.</text>
</comment>
<dbReference type="Proteomes" id="UP001444071">
    <property type="component" value="Unassembled WGS sequence"/>
</dbReference>
<dbReference type="EMBL" id="JAHRIM010094271">
    <property type="protein sequence ID" value="MEQ2278160.1"/>
    <property type="molecule type" value="Genomic_DNA"/>
</dbReference>
<organism evidence="1 2">
    <name type="scientific">Xenotaenia resolanae</name>
    <dbReference type="NCBI Taxonomy" id="208358"/>
    <lineage>
        <taxon>Eukaryota</taxon>
        <taxon>Metazoa</taxon>
        <taxon>Chordata</taxon>
        <taxon>Craniata</taxon>
        <taxon>Vertebrata</taxon>
        <taxon>Euteleostomi</taxon>
        <taxon>Actinopterygii</taxon>
        <taxon>Neopterygii</taxon>
        <taxon>Teleostei</taxon>
        <taxon>Neoteleostei</taxon>
        <taxon>Acanthomorphata</taxon>
        <taxon>Ovalentaria</taxon>
        <taxon>Atherinomorphae</taxon>
        <taxon>Cyprinodontiformes</taxon>
        <taxon>Goodeidae</taxon>
        <taxon>Xenotaenia</taxon>
    </lineage>
</organism>
<gene>
    <name evidence="1" type="ORF">XENORESO_013411</name>
</gene>
<proteinExistence type="predicted"/>
<evidence type="ECO:0000313" key="2">
    <source>
        <dbReference type="Proteomes" id="UP001444071"/>
    </source>
</evidence>
<name>A0ABV0X8H0_9TELE</name>
<evidence type="ECO:0000313" key="1">
    <source>
        <dbReference type="EMBL" id="MEQ2278160.1"/>
    </source>
</evidence>
<keyword evidence="2" id="KW-1185">Reference proteome</keyword>
<sequence length="146" mass="16941">MYFTGILCSRLTVVSLVHNCDVERIQYFFCYKERSLKVLCLFVFVHLKSTLLKTFSNYSFKTTPDAQSDWIQSIGQHHKFISIQPPCPRIPTSMMPSPSSRRPTMFRHFSIRDGFEKCKTHKLPSRQINLPEVWLSAAPPQSPWGS</sequence>
<reference evidence="1 2" key="1">
    <citation type="submission" date="2021-06" db="EMBL/GenBank/DDBJ databases">
        <authorList>
            <person name="Palmer J.M."/>
        </authorList>
    </citation>
    <scope>NUCLEOTIDE SEQUENCE [LARGE SCALE GENOMIC DNA]</scope>
    <source>
        <strain evidence="1 2">XR_2019</strain>
        <tissue evidence="1">Muscle</tissue>
    </source>
</reference>